<organism evidence="1 2">
    <name type="scientific">Elysia crispata</name>
    <name type="common">lettuce slug</name>
    <dbReference type="NCBI Taxonomy" id="231223"/>
    <lineage>
        <taxon>Eukaryota</taxon>
        <taxon>Metazoa</taxon>
        <taxon>Spiralia</taxon>
        <taxon>Lophotrochozoa</taxon>
        <taxon>Mollusca</taxon>
        <taxon>Gastropoda</taxon>
        <taxon>Heterobranchia</taxon>
        <taxon>Euthyneura</taxon>
        <taxon>Panpulmonata</taxon>
        <taxon>Sacoglossa</taxon>
        <taxon>Placobranchoidea</taxon>
        <taxon>Plakobranchidae</taxon>
        <taxon>Elysia</taxon>
    </lineage>
</organism>
<evidence type="ECO:0000313" key="2">
    <source>
        <dbReference type="Proteomes" id="UP001283361"/>
    </source>
</evidence>
<dbReference type="EMBL" id="JAWDGP010000188">
    <property type="protein sequence ID" value="KAK3803100.1"/>
    <property type="molecule type" value="Genomic_DNA"/>
</dbReference>
<reference evidence="1" key="1">
    <citation type="journal article" date="2023" name="G3 (Bethesda)">
        <title>A reference genome for the long-term kleptoplast-retaining sea slug Elysia crispata morphotype clarki.</title>
        <authorList>
            <person name="Eastman K.E."/>
            <person name="Pendleton A.L."/>
            <person name="Shaikh M.A."/>
            <person name="Suttiyut T."/>
            <person name="Ogas R."/>
            <person name="Tomko P."/>
            <person name="Gavelis G."/>
            <person name="Widhalm J.R."/>
            <person name="Wisecaver J.H."/>
        </authorList>
    </citation>
    <scope>NUCLEOTIDE SEQUENCE</scope>
    <source>
        <strain evidence="1">ECLA1</strain>
    </source>
</reference>
<proteinExistence type="predicted"/>
<evidence type="ECO:0000313" key="1">
    <source>
        <dbReference type="EMBL" id="KAK3803100.1"/>
    </source>
</evidence>
<sequence length="255" mass="28557">MEMDVILQPDGQIENLRQKEGQIGRIIIHTVLISPEAQHSSDTVLASCDLVTSESSNTVGKMFNLRIKFIRGIFGQGCGGNPSNATPIKLSTRPENSFSEINKERLCLYSFLYKLILQDALETLCLSISLCPGGWEFDHYVFKFRQVTSALFQDMSSGSSVEKDQHGVRSSSVTFLLYGVSCVTIAFLDSPKWYNFSRRPKTQCSVSSARKGAKEQEEAPQSEYRCPFKNNPRVRNSRSLCQHVERALVLSAPKC</sequence>
<protein>
    <submittedName>
        <fullName evidence="1">Uncharacterized protein</fullName>
    </submittedName>
</protein>
<keyword evidence="2" id="KW-1185">Reference proteome</keyword>
<accession>A0AAE1EDU8</accession>
<dbReference type="AlphaFoldDB" id="A0AAE1EDU8"/>
<dbReference type="Proteomes" id="UP001283361">
    <property type="component" value="Unassembled WGS sequence"/>
</dbReference>
<gene>
    <name evidence="1" type="ORF">RRG08_028021</name>
</gene>
<name>A0AAE1EDU8_9GAST</name>
<comment type="caution">
    <text evidence="1">The sequence shown here is derived from an EMBL/GenBank/DDBJ whole genome shotgun (WGS) entry which is preliminary data.</text>
</comment>